<reference evidence="2" key="1">
    <citation type="journal article" date="2016" name="PLoS ONE">
        <title>A Deep Insight into the Sialome of Male and Female Aedes aegypti Mosquitoes.</title>
        <authorList>
            <person name="Ribeiro J.M."/>
            <person name="Martin-Martin I."/>
            <person name="Arca B."/>
            <person name="Calvo E."/>
        </authorList>
    </citation>
    <scope>NUCLEOTIDE SEQUENCE</scope>
    <source>
        <strain evidence="2">Liverpool</strain>
        <tissue evidence="2">Salivary glands</tissue>
    </source>
</reference>
<keyword evidence="1" id="KW-0732">Signal</keyword>
<feature type="chain" id="PRO_5006128296" evidence="1">
    <location>
        <begin position="26"/>
        <end position="157"/>
    </location>
</feature>
<dbReference type="EMBL" id="GDUN01000017">
    <property type="protein sequence ID" value="JAN95902.1"/>
    <property type="molecule type" value="mRNA"/>
</dbReference>
<evidence type="ECO:0000313" key="2">
    <source>
        <dbReference type="EMBL" id="JAN95902.1"/>
    </source>
</evidence>
<accession>A0A0P6IW51</accession>
<organism evidence="2">
    <name type="scientific">Aedes aegypti</name>
    <name type="common">Yellowfever mosquito</name>
    <name type="synonym">Culex aegypti</name>
    <dbReference type="NCBI Taxonomy" id="7159"/>
    <lineage>
        <taxon>Eukaryota</taxon>
        <taxon>Metazoa</taxon>
        <taxon>Ecdysozoa</taxon>
        <taxon>Arthropoda</taxon>
        <taxon>Hexapoda</taxon>
        <taxon>Insecta</taxon>
        <taxon>Pterygota</taxon>
        <taxon>Neoptera</taxon>
        <taxon>Endopterygota</taxon>
        <taxon>Diptera</taxon>
        <taxon>Nematocera</taxon>
        <taxon>Culicoidea</taxon>
        <taxon>Culicidae</taxon>
        <taxon>Culicinae</taxon>
        <taxon>Aedini</taxon>
        <taxon>Aedes</taxon>
        <taxon>Stegomyia</taxon>
    </lineage>
</organism>
<name>A0A0P6IW51_AEDAE</name>
<dbReference type="InParanoid" id="A0A0P6IW51"/>
<sequence length="157" mass="17552">MSYWRNNYIIFIAVIIVGSQLTAWAESDVEKYCKYLDCKGGRVKMGESFAATKFAFGYCTCGEENGKVKMGESFAATKFAFGYCTCGEENGKKYTRYFLPFSSPQVQYPKANLVAANDSPILTLPPLESRYLQYFSTSDSAQAVSCDHTMITAMKIM</sequence>
<dbReference type="VEuPathDB" id="VectorBase:AAEL008305"/>
<protein>
    <submittedName>
        <fullName evidence="2">Putative 7.8 kDa acidic protein</fullName>
    </submittedName>
</protein>
<feature type="signal peptide" evidence="1">
    <location>
        <begin position="1"/>
        <end position="25"/>
    </location>
</feature>
<dbReference type="AlphaFoldDB" id="A0A0P6IW51"/>
<evidence type="ECO:0000256" key="1">
    <source>
        <dbReference type="SAM" id="SignalP"/>
    </source>
</evidence>
<proteinExistence type="evidence at transcript level"/>